<feature type="transmembrane region" description="Helical" evidence="1">
    <location>
        <begin position="177"/>
        <end position="199"/>
    </location>
</feature>
<keyword evidence="1" id="KW-0472">Membrane</keyword>
<dbReference type="EMBL" id="JABBWM010000158">
    <property type="protein sequence ID" value="KAG2085821.1"/>
    <property type="molecule type" value="Genomic_DNA"/>
</dbReference>
<dbReference type="GeneID" id="64706657"/>
<dbReference type="Proteomes" id="UP000823399">
    <property type="component" value="Unassembled WGS sequence"/>
</dbReference>
<evidence type="ECO:0000313" key="3">
    <source>
        <dbReference type="Proteomes" id="UP000823399"/>
    </source>
</evidence>
<dbReference type="AlphaFoldDB" id="A0A9P7JLB7"/>
<reference evidence="2" key="1">
    <citation type="journal article" date="2020" name="New Phytol.">
        <title>Comparative genomics reveals dynamic genome evolution in host specialist ectomycorrhizal fungi.</title>
        <authorList>
            <person name="Lofgren L.A."/>
            <person name="Nguyen N.H."/>
            <person name="Vilgalys R."/>
            <person name="Ruytinx J."/>
            <person name="Liao H.L."/>
            <person name="Branco S."/>
            <person name="Kuo A."/>
            <person name="LaButti K."/>
            <person name="Lipzen A."/>
            <person name="Andreopoulos W."/>
            <person name="Pangilinan J."/>
            <person name="Riley R."/>
            <person name="Hundley H."/>
            <person name="Na H."/>
            <person name="Barry K."/>
            <person name="Grigoriev I.V."/>
            <person name="Stajich J.E."/>
            <person name="Kennedy P.G."/>
        </authorList>
    </citation>
    <scope>NUCLEOTIDE SEQUENCE</scope>
    <source>
        <strain evidence="2">FC423</strain>
    </source>
</reference>
<keyword evidence="1" id="KW-0812">Transmembrane</keyword>
<sequence length="201" mass="22746">MSQQDLDLPDIDWPEVTVRNTILGPSVSALTKVNNWSIRHPYVAVGALMLISANPDLLFTPLRLAGKTTLYICDLPPVRYGLIVLPFKLKLYWRILLYTFISLRSARQKIAKGVSYVTLNMADSLASQRQRHLCGGYVPRDSTFARSQSYGAAYDMEEALRLVEELENRDRRETGSILGVGVSWLSGIGAVFVLGRRWWWN</sequence>
<evidence type="ECO:0000313" key="2">
    <source>
        <dbReference type="EMBL" id="KAG2085821.1"/>
    </source>
</evidence>
<comment type="caution">
    <text evidence="2">The sequence shown here is derived from an EMBL/GenBank/DDBJ whole genome shotgun (WGS) entry which is preliminary data.</text>
</comment>
<keyword evidence="3" id="KW-1185">Reference proteome</keyword>
<accession>A0A9P7JLB7</accession>
<keyword evidence="1" id="KW-1133">Transmembrane helix</keyword>
<name>A0A9P7JLB7_9AGAM</name>
<dbReference type="RefSeq" id="XP_041284755.1">
    <property type="nucleotide sequence ID" value="XM_041444398.1"/>
</dbReference>
<evidence type="ECO:0000256" key="1">
    <source>
        <dbReference type="SAM" id="Phobius"/>
    </source>
</evidence>
<dbReference type="OrthoDB" id="440424at2759"/>
<protein>
    <submittedName>
        <fullName evidence="2">Uncharacterized protein</fullName>
    </submittedName>
</protein>
<proteinExistence type="predicted"/>
<gene>
    <name evidence="2" type="ORF">F5147DRAFT_841670</name>
</gene>
<organism evidence="2 3">
    <name type="scientific">Suillus discolor</name>
    <dbReference type="NCBI Taxonomy" id="1912936"/>
    <lineage>
        <taxon>Eukaryota</taxon>
        <taxon>Fungi</taxon>
        <taxon>Dikarya</taxon>
        <taxon>Basidiomycota</taxon>
        <taxon>Agaricomycotina</taxon>
        <taxon>Agaricomycetes</taxon>
        <taxon>Agaricomycetidae</taxon>
        <taxon>Boletales</taxon>
        <taxon>Suillineae</taxon>
        <taxon>Suillaceae</taxon>
        <taxon>Suillus</taxon>
    </lineage>
</organism>